<protein>
    <submittedName>
        <fullName evidence="1">Uncharacterized protein</fullName>
    </submittedName>
</protein>
<name>A0A2P2N1C2_RHIMU</name>
<organism evidence="1">
    <name type="scientific">Rhizophora mucronata</name>
    <name type="common">Asiatic mangrove</name>
    <dbReference type="NCBI Taxonomy" id="61149"/>
    <lineage>
        <taxon>Eukaryota</taxon>
        <taxon>Viridiplantae</taxon>
        <taxon>Streptophyta</taxon>
        <taxon>Embryophyta</taxon>
        <taxon>Tracheophyta</taxon>
        <taxon>Spermatophyta</taxon>
        <taxon>Magnoliopsida</taxon>
        <taxon>eudicotyledons</taxon>
        <taxon>Gunneridae</taxon>
        <taxon>Pentapetalae</taxon>
        <taxon>rosids</taxon>
        <taxon>fabids</taxon>
        <taxon>Malpighiales</taxon>
        <taxon>Rhizophoraceae</taxon>
        <taxon>Rhizophora</taxon>
    </lineage>
</organism>
<proteinExistence type="predicted"/>
<reference evidence="1" key="1">
    <citation type="submission" date="2018-02" db="EMBL/GenBank/DDBJ databases">
        <title>Rhizophora mucronata_Transcriptome.</title>
        <authorList>
            <person name="Meera S.P."/>
            <person name="Sreeshan A."/>
            <person name="Augustine A."/>
        </authorList>
    </citation>
    <scope>NUCLEOTIDE SEQUENCE</scope>
    <source>
        <tissue evidence="1">Leaf</tissue>
    </source>
</reference>
<dbReference type="EMBL" id="GGEC01055764">
    <property type="protein sequence ID" value="MBX36248.1"/>
    <property type="molecule type" value="Transcribed_RNA"/>
</dbReference>
<evidence type="ECO:0000313" key="1">
    <source>
        <dbReference type="EMBL" id="MBX36248.1"/>
    </source>
</evidence>
<dbReference type="AlphaFoldDB" id="A0A2P2N1C2"/>
<sequence length="72" mass="8681">MPSMGIYFRGYRFTLEQYRLKIYLFFSVMDSAINLQFIFRYLVILKCEQLAQAEHLNVVKFDDIGIEVQHLR</sequence>
<accession>A0A2P2N1C2</accession>